<keyword evidence="3" id="KW-1185">Reference proteome</keyword>
<protein>
    <submittedName>
        <fullName evidence="2">DUF2627 domain-containing protein</fullName>
    </submittedName>
</protein>
<evidence type="ECO:0000313" key="3">
    <source>
        <dbReference type="Proteomes" id="UP000306477"/>
    </source>
</evidence>
<dbReference type="OrthoDB" id="2989757at2"/>
<dbReference type="Proteomes" id="UP000306477">
    <property type="component" value="Unassembled WGS sequence"/>
</dbReference>
<comment type="caution">
    <text evidence="2">The sequence shown here is derived from an EMBL/GenBank/DDBJ whole genome shotgun (WGS) entry which is preliminary data.</text>
</comment>
<accession>A0A4S3PNU4</accession>
<sequence>MQRILALIVLLIPGIIAGVGIKFMRDMFFGVLHSPIPSLMLQFIIGLIFFLAGLSFIGGFILYRDRKRNKVQEKFQKESSPIGEQNK</sequence>
<reference evidence="2 3" key="1">
    <citation type="journal article" date="2019" name="Indoor Air">
        <title>Impacts of indoor surface finishes on bacterial viability.</title>
        <authorList>
            <person name="Hu J."/>
            <person name="Maamar S.B."/>
            <person name="Glawe A.J."/>
            <person name="Gottel N."/>
            <person name="Gilbert J.A."/>
            <person name="Hartmann E.M."/>
        </authorList>
    </citation>
    <scope>NUCLEOTIDE SEQUENCE [LARGE SCALE GENOMIC DNA]</scope>
    <source>
        <strain evidence="2 3">AF060A6</strain>
    </source>
</reference>
<keyword evidence="1" id="KW-0812">Transmembrane</keyword>
<keyword evidence="1" id="KW-1133">Transmembrane helix</keyword>
<gene>
    <name evidence="2" type="ORF">E1I69_15505</name>
</gene>
<name>A0A4S3PNU4_9BACI</name>
<evidence type="ECO:0000313" key="2">
    <source>
        <dbReference type="EMBL" id="THE11261.1"/>
    </source>
</evidence>
<proteinExistence type="predicted"/>
<feature type="transmembrane region" description="Helical" evidence="1">
    <location>
        <begin position="41"/>
        <end position="63"/>
    </location>
</feature>
<keyword evidence="1" id="KW-0472">Membrane</keyword>
<dbReference type="InterPro" id="IPR020138">
    <property type="entry name" value="Uncharacterised_YqzF"/>
</dbReference>
<dbReference type="RefSeq" id="WP_136380483.1">
    <property type="nucleotide sequence ID" value="NZ_SLUB01000031.1"/>
</dbReference>
<dbReference type="EMBL" id="SLUB01000031">
    <property type="protein sequence ID" value="THE11261.1"/>
    <property type="molecule type" value="Genomic_DNA"/>
</dbReference>
<dbReference type="AlphaFoldDB" id="A0A4S3PNU4"/>
<dbReference type="STRING" id="1033734.GCA_000285535_04266"/>
<organism evidence="2 3">
    <name type="scientific">Bacillus timonensis</name>
    <dbReference type="NCBI Taxonomy" id="1033734"/>
    <lineage>
        <taxon>Bacteria</taxon>
        <taxon>Bacillati</taxon>
        <taxon>Bacillota</taxon>
        <taxon>Bacilli</taxon>
        <taxon>Bacillales</taxon>
        <taxon>Bacillaceae</taxon>
        <taxon>Bacillus</taxon>
    </lineage>
</organism>
<dbReference type="Pfam" id="PF11118">
    <property type="entry name" value="DUF2627"/>
    <property type="match status" value="1"/>
</dbReference>
<evidence type="ECO:0000256" key="1">
    <source>
        <dbReference type="SAM" id="Phobius"/>
    </source>
</evidence>